<reference evidence="2" key="1">
    <citation type="journal article" date="2015" name="Nature">
        <title>Complex archaea that bridge the gap between prokaryotes and eukaryotes.</title>
        <authorList>
            <person name="Spang A."/>
            <person name="Saw J.H."/>
            <person name="Jorgensen S.L."/>
            <person name="Zaremba-Niedzwiedzka K."/>
            <person name="Martijn J."/>
            <person name="Lind A.E."/>
            <person name="van Eijk R."/>
            <person name="Schleper C."/>
            <person name="Guy L."/>
            <person name="Ettema T.J."/>
        </authorList>
    </citation>
    <scope>NUCLEOTIDE SEQUENCE</scope>
</reference>
<dbReference type="AlphaFoldDB" id="A0A0F8Y8F3"/>
<comment type="caution">
    <text evidence="2">The sequence shown here is derived from an EMBL/GenBank/DDBJ whole genome shotgun (WGS) entry which is preliminary data.</text>
</comment>
<accession>A0A0F8Y8F3</accession>
<sequence>MDCEQYNSETSLCERCKDEPEFKYRCRVCNGRFCIMGISADIWFDERRGAVCYGCSDGWDRRHPPEDSSIGRPTSSHGGR</sequence>
<name>A0A0F8Y8F3_9ZZZZ</name>
<evidence type="ECO:0000313" key="2">
    <source>
        <dbReference type="EMBL" id="KKK77712.1"/>
    </source>
</evidence>
<gene>
    <name evidence="2" type="ORF">LCGC14_2850810</name>
</gene>
<feature type="compositionally biased region" description="Polar residues" evidence="1">
    <location>
        <begin position="71"/>
        <end position="80"/>
    </location>
</feature>
<protein>
    <submittedName>
        <fullName evidence="2">Uncharacterized protein</fullName>
    </submittedName>
</protein>
<dbReference type="EMBL" id="LAZR01054825">
    <property type="protein sequence ID" value="KKK77712.1"/>
    <property type="molecule type" value="Genomic_DNA"/>
</dbReference>
<feature type="region of interest" description="Disordered" evidence="1">
    <location>
        <begin position="57"/>
        <end position="80"/>
    </location>
</feature>
<proteinExistence type="predicted"/>
<organism evidence="2">
    <name type="scientific">marine sediment metagenome</name>
    <dbReference type="NCBI Taxonomy" id="412755"/>
    <lineage>
        <taxon>unclassified sequences</taxon>
        <taxon>metagenomes</taxon>
        <taxon>ecological metagenomes</taxon>
    </lineage>
</organism>
<evidence type="ECO:0000256" key="1">
    <source>
        <dbReference type="SAM" id="MobiDB-lite"/>
    </source>
</evidence>